<reference evidence="5" key="2">
    <citation type="submission" date="2014-03" db="EMBL/GenBank/DDBJ databases">
        <authorList>
            <person name="Genoscope - CEA"/>
        </authorList>
    </citation>
    <scope>NUCLEOTIDE SEQUENCE</scope>
</reference>
<dbReference type="CDD" id="cd00051">
    <property type="entry name" value="EFh"/>
    <property type="match status" value="1"/>
</dbReference>
<dbReference type="EMBL" id="FR910940">
    <property type="protein sequence ID" value="CDQ90791.1"/>
    <property type="molecule type" value="Genomic_DNA"/>
</dbReference>
<evidence type="ECO:0000256" key="1">
    <source>
        <dbReference type="ARBA" id="ARBA00022723"/>
    </source>
</evidence>
<evidence type="ECO:0000313" key="5">
    <source>
        <dbReference type="EMBL" id="CDQ90791.1"/>
    </source>
</evidence>
<name>A0A060YGF6_ONCMY</name>
<dbReference type="STRING" id="8022.A0A060YGF6"/>
<evidence type="ECO:0000256" key="2">
    <source>
        <dbReference type="ARBA" id="ARBA00022837"/>
    </source>
</evidence>
<reference evidence="5" key="1">
    <citation type="journal article" date="2014" name="Nat. Commun.">
        <title>The rainbow trout genome provides novel insights into evolution after whole-genome duplication in vertebrates.</title>
        <authorList>
            <person name="Berthelot C."/>
            <person name="Brunet F."/>
            <person name="Chalopin D."/>
            <person name="Juanchich A."/>
            <person name="Bernard M."/>
            <person name="Noel B."/>
            <person name="Bento P."/>
            <person name="Da Silva C."/>
            <person name="Labadie K."/>
            <person name="Alberti A."/>
            <person name="Aury J.M."/>
            <person name="Louis A."/>
            <person name="Dehais P."/>
            <person name="Bardou P."/>
            <person name="Montfort J."/>
            <person name="Klopp C."/>
            <person name="Cabau C."/>
            <person name="Gaspin C."/>
            <person name="Thorgaard G.H."/>
            <person name="Boussaha M."/>
            <person name="Quillet E."/>
            <person name="Guyomard R."/>
            <person name="Galiana D."/>
            <person name="Bobe J."/>
            <person name="Volff J.N."/>
            <person name="Genet C."/>
            <person name="Wincker P."/>
            <person name="Jaillon O."/>
            <person name="Roest Crollius H."/>
            <person name="Guiguen Y."/>
        </authorList>
    </citation>
    <scope>NUCLEOTIDE SEQUENCE [LARGE SCALE GENOMIC DNA]</scope>
</reference>
<keyword evidence="2" id="KW-0106">Calcium</keyword>
<gene>
    <name evidence="5" type="ORF">GSONMT00017872001</name>
</gene>
<sequence length="256" mass="29480">MYARSRTPLALDTRHSDVSFQKKSEAPNGPFLVICFPANGIINVSPGACLSNEVQTSHGNIVCKMGMSLSYPLVKEPESYVDPDLNEDSDEMNFAMEMHEINLSYTYDMIQQRIRSIKESAKFDKYSYDWNTSVLDLKDEFPHWTADDLLNLRRQFEIFDTNKDRLLDFGEFCASLNMVNDASTMEARKEMFSRADKDNYKSINFEEYLQLMYDLKQGTPVPKPLESEDNKDTATGDIICEVARMDTFQQMCYGVF</sequence>
<dbReference type="InterPro" id="IPR011992">
    <property type="entry name" value="EF-hand-dom_pair"/>
</dbReference>
<dbReference type="Pfam" id="PF13499">
    <property type="entry name" value="EF-hand_7"/>
    <property type="match status" value="1"/>
</dbReference>
<proteinExistence type="predicted"/>
<evidence type="ECO:0000256" key="3">
    <source>
        <dbReference type="SAM" id="MobiDB-lite"/>
    </source>
</evidence>
<feature type="domain" description="EF-hand" evidence="4">
    <location>
        <begin position="183"/>
        <end position="218"/>
    </location>
</feature>
<dbReference type="InterPro" id="IPR002048">
    <property type="entry name" value="EF_hand_dom"/>
</dbReference>
<dbReference type="PROSITE" id="PS50222">
    <property type="entry name" value="EF_HAND_2"/>
    <property type="match status" value="2"/>
</dbReference>
<feature type="domain" description="EF-hand" evidence="4">
    <location>
        <begin position="147"/>
        <end position="182"/>
    </location>
</feature>
<organism evidence="5 6">
    <name type="scientific">Oncorhynchus mykiss</name>
    <name type="common">Rainbow trout</name>
    <name type="synonym">Salmo gairdneri</name>
    <dbReference type="NCBI Taxonomy" id="8022"/>
    <lineage>
        <taxon>Eukaryota</taxon>
        <taxon>Metazoa</taxon>
        <taxon>Chordata</taxon>
        <taxon>Craniata</taxon>
        <taxon>Vertebrata</taxon>
        <taxon>Euteleostomi</taxon>
        <taxon>Actinopterygii</taxon>
        <taxon>Neopterygii</taxon>
        <taxon>Teleostei</taxon>
        <taxon>Protacanthopterygii</taxon>
        <taxon>Salmoniformes</taxon>
        <taxon>Salmonidae</taxon>
        <taxon>Salmoninae</taxon>
        <taxon>Oncorhynchus</taxon>
    </lineage>
</organism>
<feature type="compositionally biased region" description="Basic and acidic residues" evidence="3">
    <location>
        <begin position="12"/>
        <end position="21"/>
    </location>
</feature>
<dbReference type="Gene3D" id="1.10.238.10">
    <property type="entry name" value="EF-hand"/>
    <property type="match status" value="1"/>
</dbReference>
<keyword evidence="1" id="KW-0479">Metal-binding</keyword>
<feature type="region of interest" description="Disordered" evidence="3">
    <location>
        <begin position="1"/>
        <end position="21"/>
    </location>
</feature>
<dbReference type="SMART" id="SM00054">
    <property type="entry name" value="EFh"/>
    <property type="match status" value="2"/>
</dbReference>
<dbReference type="Proteomes" id="UP000193380">
    <property type="component" value="Unassembled WGS sequence"/>
</dbReference>
<evidence type="ECO:0000259" key="4">
    <source>
        <dbReference type="PROSITE" id="PS50222"/>
    </source>
</evidence>
<dbReference type="PROSITE" id="PS00018">
    <property type="entry name" value="EF_HAND_1"/>
    <property type="match status" value="1"/>
</dbReference>
<dbReference type="GO" id="GO:0005509">
    <property type="term" value="F:calcium ion binding"/>
    <property type="evidence" value="ECO:0007669"/>
    <property type="project" value="InterPro"/>
</dbReference>
<accession>A0A060YGF6</accession>
<dbReference type="PaxDb" id="8022-A0A060YGF6"/>
<dbReference type="InterPro" id="IPR018247">
    <property type="entry name" value="EF_Hand_1_Ca_BS"/>
</dbReference>
<dbReference type="SUPFAM" id="SSF47473">
    <property type="entry name" value="EF-hand"/>
    <property type="match status" value="1"/>
</dbReference>
<protein>
    <recommendedName>
        <fullName evidence="4">EF-hand domain-containing protein</fullName>
    </recommendedName>
</protein>
<dbReference type="OrthoDB" id="343296at2759"/>
<dbReference type="AlphaFoldDB" id="A0A060YGF6"/>
<evidence type="ECO:0000313" key="6">
    <source>
        <dbReference type="Proteomes" id="UP000193380"/>
    </source>
</evidence>